<dbReference type="InterPro" id="IPR002656">
    <property type="entry name" value="Acyl_transf_3_dom"/>
</dbReference>
<evidence type="ECO:0000256" key="7">
    <source>
        <dbReference type="SAM" id="Phobius"/>
    </source>
</evidence>
<comment type="similarity">
    <text evidence="2">Belongs to the acyltransferase 3 family.</text>
</comment>
<dbReference type="PANTHER" id="PTHR40074:SF2">
    <property type="entry name" value="O-ACETYLTRANSFERASE WECH"/>
    <property type="match status" value="1"/>
</dbReference>
<feature type="transmembrane region" description="Helical" evidence="7">
    <location>
        <begin position="49"/>
        <end position="72"/>
    </location>
</feature>
<organism evidence="9 10">
    <name type="scientific">Urinicoccus massiliensis</name>
    <dbReference type="NCBI Taxonomy" id="1723382"/>
    <lineage>
        <taxon>Bacteria</taxon>
        <taxon>Bacillati</taxon>
        <taxon>Bacillota</taxon>
        <taxon>Tissierellia</taxon>
        <taxon>Tissierellales</taxon>
        <taxon>Peptoniphilaceae</taxon>
        <taxon>Urinicoccus</taxon>
    </lineage>
</organism>
<feature type="transmembrane region" description="Helical" evidence="7">
    <location>
        <begin position="165"/>
        <end position="183"/>
    </location>
</feature>
<evidence type="ECO:0000256" key="3">
    <source>
        <dbReference type="ARBA" id="ARBA00022475"/>
    </source>
</evidence>
<evidence type="ECO:0000256" key="6">
    <source>
        <dbReference type="ARBA" id="ARBA00023136"/>
    </source>
</evidence>
<comment type="subcellular location">
    <subcellularLocation>
        <location evidence="1">Cell membrane</location>
        <topology evidence="1">Multi-pass membrane protein</topology>
    </subcellularLocation>
</comment>
<gene>
    <name evidence="9" type="primary">yiaH</name>
    <name evidence="9" type="ORF">NCTC13150_01481</name>
</gene>
<keyword evidence="6 7" id="KW-0472">Membrane</keyword>
<evidence type="ECO:0000259" key="8">
    <source>
        <dbReference type="Pfam" id="PF01757"/>
    </source>
</evidence>
<feature type="transmembrane region" description="Helical" evidence="7">
    <location>
        <begin position="257"/>
        <end position="278"/>
    </location>
</feature>
<evidence type="ECO:0000313" key="9">
    <source>
        <dbReference type="EMBL" id="VFB16908.1"/>
    </source>
</evidence>
<evidence type="ECO:0000313" key="10">
    <source>
        <dbReference type="Proteomes" id="UP000377798"/>
    </source>
</evidence>
<feature type="transmembrane region" description="Helical" evidence="7">
    <location>
        <begin position="317"/>
        <end position="339"/>
    </location>
</feature>
<evidence type="ECO:0000256" key="4">
    <source>
        <dbReference type="ARBA" id="ARBA00022692"/>
    </source>
</evidence>
<dbReference type="Proteomes" id="UP000377798">
    <property type="component" value="Unassembled WGS sequence"/>
</dbReference>
<dbReference type="PANTHER" id="PTHR40074">
    <property type="entry name" value="O-ACETYLTRANSFERASE WECH"/>
    <property type="match status" value="1"/>
</dbReference>
<keyword evidence="4 7" id="KW-0812">Transmembrane</keyword>
<sequence length="350" mass="39637">MDQEKTLALGGRNPSIDLIKSFAILCVLCIHACGIFYDHPVGSAPWTWGIFWGSLSRSAVPLFFMASGALMLNPEKNLPLKRLYGKNILRILVALFFWASLYKAFDLAFLASSQGTLSGAEIKIALEDLALFHHKYHLYFLVVILLFYICLPVARLFVAKLDKKLFQYALGIWFVFGILYWQVLSFWPFSLLTGAIQQAAISSTWALLGYCFLGFYLLTYPPTKKTGLVFSLLGLLIIFFGSYFFSIHSQTFNTSFLSGTSLGVCLLALGNFTFLLHYRGKHWTQFLSKASFAIYLTHVFFLTIFMEKAWIYPLFPLGLQVPVLVLMTLVPSLLSYLVLSKIPLVNKWLI</sequence>
<dbReference type="GO" id="GO:0009246">
    <property type="term" value="P:enterobacterial common antigen biosynthetic process"/>
    <property type="evidence" value="ECO:0007669"/>
    <property type="project" value="TreeGrafter"/>
</dbReference>
<feature type="transmembrane region" description="Helical" evidence="7">
    <location>
        <begin position="21"/>
        <end position="37"/>
    </location>
</feature>
<name>A0A8H2M810_9FIRM</name>
<dbReference type="RefSeq" id="WP_131749591.1">
    <property type="nucleotide sequence ID" value="NZ_CAACYI010000001.1"/>
</dbReference>
<feature type="transmembrane region" description="Helical" evidence="7">
    <location>
        <begin position="136"/>
        <end position="158"/>
    </location>
</feature>
<keyword evidence="5 7" id="KW-1133">Transmembrane helix</keyword>
<dbReference type="EMBL" id="CAACYI010000001">
    <property type="protein sequence ID" value="VFB16908.1"/>
    <property type="molecule type" value="Genomic_DNA"/>
</dbReference>
<evidence type="ECO:0000256" key="1">
    <source>
        <dbReference type="ARBA" id="ARBA00004651"/>
    </source>
</evidence>
<dbReference type="GO" id="GO:0016413">
    <property type="term" value="F:O-acetyltransferase activity"/>
    <property type="evidence" value="ECO:0007669"/>
    <property type="project" value="TreeGrafter"/>
</dbReference>
<reference evidence="9 10" key="1">
    <citation type="submission" date="2019-02" db="EMBL/GenBank/DDBJ databases">
        <authorList>
            <consortium name="Pathogen Informatics"/>
        </authorList>
    </citation>
    <scope>NUCLEOTIDE SEQUENCE [LARGE SCALE GENOMIC DNA]</scope>
    <source>
        <strain evidence="9 10">3012STDY7089603</strain>
    </source>
</reference>
<dbReference type="GO" id="GO:0005886">
    <property type="term" value="C:plasma membrane"/>
    <property type="evidence" value="ECO:0007669"/>
    <property type="project" value="UniProtKB-SubCell"/>
</dbReference>
<comment type="caution">
    <text evidence="9">The sequence shown here is derived from an EMBL/GenBank/DDBJ whole genome shotgun (WGS) entry which is preliminary data.</text>
</comment>
<keyword evidence="3" id="KW-1003">Cell membrane</keyword>
<feature type="transmembrane region" description="Helical" evidence="7">
    <location>
        <begin position="226"/>
        <end position="245"/>
    </location>
</feature>
<feature type="transmembrane region" description="Helical" evidence="7">
    <location>
        <begin position="290"/>
        <end position="311"/>
    </location>
</feature>
<evidence type="ECO:0000256" key="5">
    <source>
        <dbReference type="ARBA" id="ARBA00022989"/>
    </source>
</evidence>
<keyword evidence="10" id="KW-1185">Reference proteome</keyword>
<feature type="transmembrane region" description="Helical" evidence="7">
    <location>
        <begin position="195"/>
        <end position="219"/>
    </location>
</feature>
<dbReference type="AlphaFoldDB" id="A0A8H2M810"/>
<accession>A0A8H2M810</accession>
<dbReference type="Pfam" id="PF01757">
    <property type="entry name" value="Acyl_transf_3"/>
    <property type="match status" value="1"/>
</dbReference>
<protein>
    <submittedName>
        <fullName evidence="9">Inner membrane protein YiaH</fullName>
    </submittedName>
</protein>
<feature type="transmembrane region" description="Helical" evidence="7">
    <location>
        <begin position="84"/>
        <end position="105"/>
    </location>
</feature>
<evidence type="ECO:0000256" key="2">
    <source>
        <dbReference type="ARBA" id="ARBA00007400"/>
    </source>
</evidence>
<feature type="domain" description="Acyltransferase 3" evidence="8">
    <location>
        <begin position="14"/>
        <end position="334"/>
    </location>
</feature>
<proteinExistence type="inferred from homology"/>